<evidence type="ECO:0000256" key="9">
    <source>
        <dbReference type="SAM" id="Phobius"/>
    </source>
</evidence>
<evidence type="ECO:0000256" key="1">
    <source>
        <dbReference type="ARBA" id="ARBA00004429"/>
    </source>
</evidence>
<evidence type="ECO:0000313" key="12">
    <source>
        <dbReference type="Proteomes" id="UP000257067"/>
    </source>
</evidence>
<proteinExistence type="inferred from homology"/>
<evidence type="ECO:0000256" key="3">
    <source>
        <dbReference type="ARBA" id="ARBA00022475"/>
    </source>
</evidence>
<accession>A0A3D8IUX5</accession>
<keyword evidence="4 9" id="KW-0812">Transmembrane</keyword>
<gene>
    <name evidence="11" type="ORF">CQA62_05765</name>
</gene>
<dbReference type="EMBL" id="NXLU01000007">
    <property type="protein sequence ID" value="RDU68725.1"/>
    <property type="molecule type" value="Genomic_DNA"/>
</dbReference>
<feature type="transmembrane region" description="Helical" evidence="9">
    <location>
        <begin position="96"/>
        <end position="117"/>
    </location>
</feature>
<keyword evidence="6 9" id="KW-1133">Transmembrane helix</keyword>
<sequence>MLELILNFLHNSSTISVIVLCWLAFYLFLTLWTFFYRFSQLLKSNKEENQSLNSLIAGDIKLPQSMNAIKGILQDEVNKEVMHIWKQKLLQDSSKGLTLLAIVASTAPFVGLFGTVVEILEAFSYLGGGEGKVAFDTVAPVISKALIATAAGILTAIPAYSFHLILKRKCYELNIVLQMQLDYLLSKKDYSQQLRF</sequence>
<evidence type="ECO:0000256" key="6">
    <source>
        <dbReference type="ARBA" id="ARBA00022989"/>
    </source>
</evidence>
<evidence type="ECO:0000256" key="5">
    <source>
        <dbReference type="ARBA" id="ARBA00022927"/>
    </source>
</evidence>
<dbReference type="AlphaFoldDB" id="A0A3D8IUX5"/>
<protein>
    <submittedName>
        <fullName evidence="11">MotA/TolQ/ExbB proton channel family protein</fullName>
    </submittedName>
</protein>
<reference evidence="11 12" key="1">
    <citation type="submission" date="2018-04" db="EMBL/GenBank/DDBJ databases">
        <title>Novel Campyloabacter and Helicobacter Species and Strains.</title>
        <authorList>
            <person name="Mannion A.J."/>
            <person name="Shen Z."/>
            <person name="Fox J.G."/>
        </authorList>
    </citation>
    <scope>NUCLEOTIDE SEQUENCE [LARGE SCALE GENOMIC DNA]</scope>
    <source>
        <strain evidence="11 12">ATCC 700242</strain>
    </source>
</reference>
<dbReference type="GO" id="GO:0005886">
    <property type="term" value="C:plasma membrane"/>
    <property type="evidence" value="ECO:0007669"/>
    <property type="project" value="UniProtKB-SubCell"/>
</dbReference>
<feature type="transmembrane region" description="Helical" evidence="9">
    <location>
        <begin position="15"/>
        <end position="36"/>
    </location>
</feature>
<organism evidence="11 12">
    <name type="scientific">Helicobacter cholecystus</name>
    <dbReference type="NCBI Taxonomy" id="45498"/>
    <lineage>
        <taxon>Bacteria</taxon>
        <taxon>Pseudomonadati</taxon>
        <taxon>Campylobacterota</taxon>
        <taxon>Epsilonproteobacteria</taxon>
        <taxon>Campylobacterales</taxon>
        <taxon>Helicobacteraceae</taxon>
        <taxon>Helicobacter</taxon>
    </lineage>
</organism>
<keyword evidence="5 8" id="KW-0653">Protein transport</keyword>
<feature type="transmembrane region" description="Helical" evidence="9">
    <location>
        <begin position="137"/>
        <end position="160"/>
    </location>
</feature>
<name>A0A3D8IUX5_9HELI</name>
<comment type="similarity">
    <text evidence="8">Belongs to the exbB/tolQ family.</text>
</comment>
<dbReference type="InterPro" id="IPR002898">
    <property type="entry name" value="MotA_ExbB_proton_chnl"/>
</dbReference>
<dbReference type="OrthoDB" id="9805133at2"/>
<comment type="subcellular location">
    <subcellularLocation>
        <location evidence="1">Cell inner membrane</location>
        <topology evidence="1">Multi-pass membrane protein</topology>
    </subcellularLocation>
    <subcellularLocation>
        <location evidence="8">Membrane</location>
        <topology evidence="8">Multi-pass membrane protein</topology>
    </subcellularLocation>
</comment>
<dbReference type="PANTHER" id="PTHR30625:SF15">
    <property type="entry name" value="BIOPOLYMER TRANSPORT PROTEIN EXBB"/>
    <property type="match status" value="1"/>
</dbReference>
<dbReference type="GO" id="GO:0017038">
    <property type="term" value="P:protein import"/>
    <property type="evidence" value="ECO:0007669"/>
    <property type="project" value="TreeGrafter"/>
</dbReference>
<keyword evidence="2 8" id="KW-0813">Transport</keyword>
<dbReference type="Pfam" id="PF01618">
    <property type="entry name" value="MotA_ExbB"/>
    <property type="match status" value="1"/>
</dbReference>
<dbReference type="PANTHER" id="PTHR30625">
    <property type="entry name" value="PROTEIN TOLQ"/>
    <property type="match status" value="1"/>
</dbReference>
<evidence type="ECO:0000256" key="7">
    <source>
        <dbReference type="ARBA" id="ARBA00023136"/>
    </source>
</evidence>
<feature type="domain" description="MotA/TolQ/ExbB proton channel" evidence="10">
    <location>
        <begin position="73"/>
        <end position="174"/>
    </location>
</feature>
<evidence type="ECO:0000313" key="11">
    <source>
        <dbReference type="EMBL" id="RDU68725.1"/>
    </source>
</evidence>
<keyword evidence="3" id="KW-1003">Cell membrane</keyword>
<dbReference type="InterPro" id="IPR050790">
    <property type="entry name" value="ExbB/TolQ_transport"/>
</dbReference>
<evidence type="ECO:0000259" key="10">
    <source>
        <dbReference type="Pfam" id="PF01618"/>
    </source>
</evidence>
<keyword evidence="7 9" id="KW-0472">Membrane</keyword>
<dbReference type="Proteomes" id="UP000257067">
    <property type="component" value="Unassembled WGS sequence"/>
</dbReference>
<dbReference type="RefSeq" id="WP_104724975.1">
    <property type="nucleotide sequence ID" value="NZ_FZNE01000010.1"/>
</dbReference>
<comment type="caution">
    <text evidence="11">The sequence shown here is derived from an EMBL/GenBank/DDBJ whole genome shotgun (WGS) entry which is preliminary data.</text>
</comment>
<evidence type="ECO:0000256" key="8">
    <source>
        <dbReference type="RuleBase" id="RU004057"/>
    </source>
</evidence>
<evidence type="ECO:0000256" key="4">
    <source>
        <dbReference type="ARBA" id="ARBA00022692"/>
    </source>
</evidence>
<evidence type="ECO:0000256" key="2">
    <source>
        <dbReference type="ARBA" id="ARBA00022448"/>
    </source>
</evidence>
<keyword evidence="12" id="KW-1185">Reference proteome</keyword>